<dbReference type="Pfam" id="PF13417">
    <property type="entry name" value="GST_N_3"/>
    <property type="match status" value="1"/>
</dbReference>
<dbReference type="PANTHER" id="PTHR44188:SF1">
    <property type="entry name" value="GDAP1, ISOFORM A"/>
    <property type="match status" value="1"/>
</dbReference>
<feature type="domain" description="GST N-terminal" evidence="3">
    <location>
        <begin position="11"/>
        <end position="92"/>
    </location>
</feature>
<evidence type="ECO:0000259" key="3">
    <source>
        <dbReference type="PROSITE" id="PS50404"/>
    </source>
</evidence>
<keyword evidence="6" id="KW-1185">Reference proteome</keyword>
<keyword evidence="2" id="KW-0812">Transmembrane</keyword>
<dbReference type="PROSITE" id="PS50405">
    <property type="entry name" value="GST_CTER"/>
    <property type="match status" value="1"/>
</dbReference>
<gene>
    <name evidence="5" type="ORF">O3M35_011528</name>
</gene>
<dbReference type="Pfam" id="PF13410">
    <property type="entry name" value="GST_C_2"/>
    <property type="match status" value="1"/>
</dbReference>
<dbReference type="EMBL" id="JAPXFL010000008">
    <property type="protein sequence ID" value="KAK9502830.1"/>
    <property type="molecule type" value="Genomic_DNA"/>
</dbReference>
<dbReference type="CDD" id="cd00570">
    <property type="entry name" value="GST_N_family"/>
    <property type="match status" value="1"/>
</dbReference>
<organism evidence="5 6">
    <name type="scientific">Rhynocoris fuscipes</name>
    <dbReference type="NCBI Taxonomy" id="488301"/>
    <lineage>
        <taxon>Eukaryota</taxon>
        <taxon>Metazoa</taxon>
        <taxon>Ecdysozoa</taxon>
        <taxon>Arthropoda</taxon>
        <taxon>Hexapoda</taxon>
        <taxon>Insecta</taxon>
        <taxon>Pterygota</taxon>
        <taxon>Neoptera</taxon>
        <taxon>Paraneoptera</taxon>
        <taxon>Hemiptera</taxon>
        <taxon>Heteroptera</taxon>
        <taxon>Panheteroptera</taxon>
        <taxon>Cimicomorpha</taxon>
        <taxon>Reduviidae</taxon>
        <taxon>Harpactorinae</taxon>
        <taxon>Harpactorini</taxon>
        <taxon>Rhynocoris</taxon>
    </lineage>
</organism>
<reference evidence="5 6" key="1">
    <citation type="submission" date="2022-12" db="EMBL/GenBank/DDBJ databases">
        <title>Chromosome-level genome assembly of true bugs.</title>
        <authorList>
            <person name="Ma L."/>
            <person name="Li H."/>
        </authorList>
    </citation>
    <scope>NUCLEOTIDE SEQUENCE [LARGE SCALE GENOMIC DNA]</scope>
    <source>
        <strain evidence="5">Lab_2022b</strain>
    </source>
</reference>
<evidence type="ECO:0000256" key="1">
    <source>
        <dbReference type="ARBA" id="ARBA00007409"/>
    </source>
</evidence>
<sequence>MSQKSNNENGNGLLLYLHNYSFYAQKVILALHEKRLPFRSQTIDITKGEQYQPSFLEVNPRGEVPALRDGMKVIPDSSRIIDYLEDNFSNGEHPRLIPLDQALKQKVNHLREIIDRIPANTVTMGTFYHTEFISKPKLPFIAPVRAFMRAGFEKTHERLTKLAETMPQYRDTLLNKAEEHLKTYKTVTDKEAFTRLLDTVDSTLEEVETQLKNNQDPESWLVSRDFTVADIGLTTLLYRLDVVGLSRRFFLSGSRPCIKSYFERVSTRPSYQATFPTLFYHFKALLGFKVLGATTAALVAIAGGAIYYWKSRSR</sequence>
<evidence type="ECO:0000259" key="4">
    <source>
        <dbReference type="PROSITE" id="PS50405"/>
    </source>
</evidence>
<dbReference type="InterPro" id="IPR036249">
    <property type="entry name" value="Thioredoxin-like_sf"/>
</dbReference>
<comment type="caution">
    <text evidence="5">The sequence shown here is derived from an EMBL/GenBank/DDBJ whole genome shotgun (WGS) entry which is preliminary data.</text>
</comment>
<name>A0AAW1D3A1_9HEMI</name>
<dbReference type="GO" id="GO:0008053">
    <property type="term" value="P:mitochondrial fusion"/>
    <property type="evidence" value="ECO:0007669"/>
    <property type="project" value="TreeGrafter"/>
</dbReference>
<dbReference type="SFLD" id="SFLDS00019">
    <property type="entry name" value="Glutathione_Transferase_(cytos"/>
    <property type="match status" value="1"/>
</dbReference>
<proteinExistence type="inferred from homology"/>
<comment type="similarity">
    <text evidence="1">Belongs to the GST superfamily.</text>
</comment>
<dbReference type="InterPro" id="IPR040079">
    <property type="entry name" value="Glutathione_S-Trfase"/>
</dbReference>
<dbReference type="PANTHER" id="PTHR44188">
    <property type="entry name" value="GDAP1, ISOFORM A"/>
    <property type="match status" value="1"/>
</dbReference>
<dbReference type="AlphaFoldDB" id="A0AAW1D3A1"/>
<dbReference type="GO" id="GO:0000266">
    <property type="term" value="P:mitochondrial fission"/>
    <property type="evidence" value="ECO:0007669"/>
    <property type="project" value="TreeGrafter"/>
</dbReference>
<dbReference type="InterPro" id="IPR010987">
    <property type="entry name" value="Glutathione-S-Trfase_C-like"/>
</dbReference>
<accession>A0AAW1D3A1</accession>
<dbReference type="InterPro" id="IPR004045">
    <property type="entry name" value="Glutathione_S-Trfase_N"/>
</dbReference>
<feature type="transmembrane region" description="Helical" evidence="2">
    <location>
        <begin position="286"/>
        <end position="309"/>
    </location>
</feature>
<protein>
    <recommendedName>
        <fullName evidence="7">Ganglioside-induced differentiation-associated protein 1</fullName>
    </recommendedName>
</protein>
<dbReference type="GO" id="GO:0006626">
    <property type="term" value="P:protein targeting to mitochondrion"/>
    <property type="evidence" value="ECO:0007669"/>
    <property type="project" value="TreeGrafter"/>
</dbReference>
<evidence type="ECO:0000256" key="2">
    <source>
        <dbReference type="SAM" id="Phobius"/>
    </source>
</evidence>
<dbReference type="Gene3D" id="3.40.30.10">
    <property type="entry name" value="Glutaredoxin"/>
    <property type="match status" value="1"/>
</dbReference>
<dbReference type="Gene3D" id="1.20.1050.10">
    <property type="match status" value="1"/>
</dbReference>
<keyword evidence="2" id="KW-0472">Membrane</keyword>
<dbReference type="PROSITE" id="PS50404">
    <property type="entry name" value="GST_NTER"/>
    <property type="match status" value="1"/>
</dbReference>
<dbReference type="SUPFAM" id="SSF47616">
    <property type="entry name" value="GST C-terminal domain-like"/>
    <property type="match status" value="1"/>
</dbReference>
<keyword evidence="2" id="KW-1133">Transmembrane helix</keyword>
<feature type="domain" description="GST C-terminal" evidence="4">
    <location>
        <begin position="155"/>
        <end position="293"/>
    </location>
</feature>
<dbReference type="Proteomes" id="UP001461498">
    <property type="component" value="Unassembled WGS sequence"/>
</dbReference>
<evidence type="ECO:0000313" key="5">
    <source>
        <dbReference type="EMBL" id="KAK9502830.1"/>
    </source>
</evidence>
<evidence type="ECO:0008006" key="7">
    <source>
        <dbReference type="Google" id="ProtNLM"/>
    </source>
</evidence>
<evidence type="ECO:0000313" key="6">
    <source>
        <dbReference type="Proteomes" id="UP001461498"/>
    </source>
</evidence>
<dbReference type="GO" id="GO:0005741">
    <property type="term" value="C:mitochondrial outer membrane"/>
    <property type="evidence" value="ECO:0007669"/>
    <property type="project" value="TreeGrafter"/>
</dbReference>
<dbReference type="SUPFAM" id="SSF52833">
    <property type="entry name" value="Thioredoxin-like"/>
    <property type="match status" value="1"/>
</dbReference>
<dbReference type="InterPro" id="IPR036282">
    <property type="entry name" value="Glutathione-S-Trfase_C_sf"/>
</dbReference>